<proteinExistence type="predicted"/>
<evidence type="ECO:0000256" key="1">
    <source>
        <dbReference type="SAM" id="MobiDB-lite"/>
    </source>
</evidence>
<sequence>MVMSIPEDRINLGMRRRPRCSAAEVRSTILVEFLELEPSHHQMERSRATPHQATKGTHRGSSLDQWWSLLSLGLAGHHRRLPLDLVPNQTTPEGLSGD</sequence>
<feature type="region of interest" description="Disordered" evidence="1">
    <location>
        <begin position="39"/>
        <end position="59"/>
    </location>
</feature>
<dbReference type="EMBL" id="GBRH01213464">
    <property type="protein sequence ID" value="JAD84431.1"/>
    <property type="molecule type" value="Transcribed_RNA"/>
</dbReference>
<reference evidence="2" key="1">
    <citation type="submission" date="2014-09" db="EMBL/GenBank/DDBJ databases">
        <authorList>
            <person name="Magalhaes I.L.F."/>
            <person name="Oliveira U."/>
            <person name="Santos F.R."/>
            <person name="Vidigal T.H.D.A."/>
            <person name="Brescovit A.D."/>
            <person name="Santos A.J."/>
        </authorList>
    </citation>
    <scope>NUCLEOTIDE SEQUENCE</scope>
    <source>
        <tissue evidence="2">Shoot tissue taken approximately 20 cm above the soil surface</tissue>
    </source>
</reference>
<reference evidence="2" key="2">
    <citation type="journal article" date="2015" name="Data Brief">
        <title>Shoot transcriptome of the giant reed, Arundo donax.</title>
        <authorList>
            <person name="Barrero R.A."/>
            <person name="Guerrero F.D."/>
            <person name="Moolhuijzen P."/>
            <person name="Goolsby J.A."/>
            <person name="Tidwell J."/>
            <person name="Bellgard S.E."/>
            <person name="Bellgard M.I."/>
        </authorList>
    </citation>
    <scope>NUCLEOTIDE SEQUENCE</scope>
    <source>
        <tissue evidence="2">Shoot tissue taken approximately 20 cm above the soil surface</tissue>
    </source>
</reference>
<dbReference type="AlphaFoldDB" id="A0A0A9D9E8"/>
<organism evidence="2">
    <name type="scientific">Arundo donax</name>
    <name type="common">Giant reed</name>
    <name type="synonym">Donax arundinaceus</name>
    <dbReference type="NCBI Taxonomy" id="35708"/>
    <lineage>
        <taxon>Eukaryota</taxon>
        <taxon>Viridiplantae</taxon>
        <taxon>Streptophyta</taxon>
        <taxon>Embryophyta</taxon>
        <taxon>Tracheophyta</taxon>
        <taxon>Spermatophyta</taxon>
        <taxon>Magnoliopsida</taxon>
        <taxon>Liliopsida</taxon>
        <taxon>Poales</taxon>
        <taxon>Poaceae</taxon>
        <taxon>PACMAD clade</taxon>
        <taxon>Arundinoideae</taxon>
        <taxon>Arundineae</taxon>
        <taxon>Arundo</taxon>
    </lineage>
</organism>
<accession>A0A0A9D9E8</accession>
<protein>
    <submittedName>
        <fullName evidence="2">Uncharacterized protein</fullName>
    </submittedName>
</protein>
<evidence type="ECO:0000313" key="2">
    <source>
        <dbReference type="EMBL" id="JAD84431.1"/>
    </source>
</evidence>
<name>A0A0A9D9E8_ARUDO</name>